<dbReference type="SUPFAM" id="SSF57667">
    <property type="entry name" value="beta-beta-alpha zinc fingers"/>
    <property type="match status" value="1"/>
</dbReference>
<evidence type="ECO:0000256" key="4">
    <source>
        <dbReference type="PROSITE-ProRule" id="PRU00042"/>
    </source>
</evidence>
<dbReference type="PANTHER" id="PTHR23235:SF120">
    <property type="entry name" value="KRUPPEL-LIKE FACTOR 15"/>
    <property type="match status" value="1"/>
</dbReference>
<keyword evidence="1" id="KW-0479">Metal-binding</keyword>
<dbReference type="InterPro" id="IPR036236">
    <property type="entry name" value="Znf_C2H2_sf"/>
</dbReference>
<protein>
    <submittedName>
        <fullName evidence="6">Factor Sp1</fullName>
    </submittedName>
</protein>
<evidence type="ECO:0000256" key="3">
    <source>
        <dbReference type="ARBA" id="ARBA00022833"/>
    </source>
</evidence>
<evidence type="ECO:0000256" key="2">
    <source>
        <dbReference type="ARBA" id="ARBA00022771"/>
    </source>
</evidence>
<dbReference type="FunFam" id="3.30.160.60:FF:003287">
    <property type="entry name" value="Zgc:113343"/>
    <property type="match status" value="1"/>
</dbReference>
<dbReference type="InterPro" id="IPR013087">
    <property type="entry name" value="Znf_C2H2_type"/>
</dbReference>
<evidence type="ECO:0000313" key="7">
    <source>
        <dbReference type="Proteomes" id="UP001162480"/>
    </source>
</evidence>
<evidence type="ECO:0000313" key="6">
    <source>
        <dbReference type="EMBL" id="CAI9743787.1"/>
    </source>
</evidence>
<dbReference type="PROSITE" id="PS50157">
    <property type="entry name" value="ZINC_FINGER_C2H2_2"/>
    <property type="match status" value="1"/>
</dbReference>
<accession>A0AA36C1M4</accession>
<keyword evidence="2 4" id="KW-0863">Zinc-finger</keyword>
<dbReference type="EMBL" id="OX597842">
    <property type="protein sequence ID" value="CAI9743787.1"/>
    <property type="molecule type" value="Genomic_DNA"/>
</dbReference>
<dbReference type="PANTHER" id="PTHR23235">
    <property type="entry name" value="KRUEPPEL-LIKE TRANSCRIPTION FACTOR"/>
    <property type="match status" value="1"/>
</dbReference>
<dbReference type="Pfam" id="PF00096">
    <property type="entry name" value="zf-C2H2"/>
    <property type="match status" value="1"/>
</dbReference>
<dbReference type="Gene3D" id="3.30.160.60">
    <property type="entry name" value="Classic Zinc Finger"/>
    <property type="match status" value="1"/>
</dbReference>
<feature type="domain" description="C2H2-type" evidence="5">
    <location>
        <begin position="57"/>
        <end position="84"/>
    </location>
</feature>
<dbReference type="GO" id="GO:0000978">
    <property type="term" value="F:RNA polymerase II cis-regulatory region sequence-specific DNA binding"/>
    <property type="evidence" value="ECO:0007669"/>
    <property type="project" value="TreeGrafter"/>
</dbReference>
<dbReference type="PROSITE" id="PS00028">
    <property type="entry name" value="ZINC_FINGER_C2H2_1"/>
    <property type="match status" value="1"/>
</dbReference>
<dbReference type="Proteomes" id="UP001162480">
    <property type="component" value="Chromosome 29"/>
</dbReference>
<organism evidence="6 7">
    <name type="scientific">Octopus vulgaris</name>
    <name type="common">Common octopus</name>
    <dbReference type="NCBI Taxonomy" id="6645"/>
    <lineage>
        <taxon>Eukaryota</taxon>
        <taxon>Metazoa</taxon>
        <taxon>Spiralia</taxon>
        <taxon>Lophotrochozoa</taxon>
        <taxon>Mollusca</taxon>
        <taxon>Cephalopoda</taxon>
        <taxon>Coleoidea</taxon>
        <taxon>Octopodiformes</taxon>
        <taxon>Octopoda</taxon>
        <taxon>Incirrata</taxon>
        <taxon>Octopodidae</taxon>
        <taxon>Octopus</taxon>
    </lineage>
</organism>
<dbReference type="GO" id="GO:0008270">
    <property type="term" value="F:zinc ion binding"/>
    <property type="evidence" value="ECO:0007669"/>
    <property type="project" value="UniProtKB-KW"/>
</dbReference>
<evidence type="ECO:0000256" key="1">
    <source>
        <dbReference type="ARBA" id="ARBA00022723"/>
    </source>
</evidence>
<evidence type="ECO:0000259" key="5">
    <source>
        <dbReference type="PROSITE" id="PS50157"/>
    </source>
</evidence>
<dbReference type="GO" id="GO:0000981">
    <property type="term" value="F:DNA-binding transcription factor activity, RNA polymerase II-specific"/>
    <property type="evidence" value="ECO:0007669"/>
    <property type="project" value="TreeGrafter"/>
</dbReference>
<sequence length="87" mass="10019">MVVKRLYQKPAIIIKHHNSKEYCLLRGFVGITLLNEAESCPKKSVSCMEFDTGENPYQCDICGKSFSRNNTVTRHKRIHTGEKPYQT</sequence>
<dbReference type="SMART" id="SM00355">
    <property type="entry name" value="ZnF_C2H2"/>
    <property type="match status" value="1"/>
</dbReference>
<gene>
    <name evidence="6" type="ORF">OCTVUL_1B031021</name>
</gene>
<keyword evidence="3" id="KW-0862">Zinc</keyword>
<name>A0AA36C1M4_OCTVU</name>
<reference evidence="6" key="1">
    <citation type="submission" date="2023-08" db="EMBL/GenBank/DDBJ databases">
        <authorList>
            <person name="Alioto T."/>
            <person name="Alioto T."/>
            <person name="Gomez Garrido J."/>
        </authorList>
    </citation>
    <scope>NUCLEOTIDE SEQUENCE</scope>
</reference>
<dbReference type="AlphaFoldDB" id="A0AA36C1M4"/>
<keyword evidence="7" id="KW-1185">Reference proteome</keyword>
<proteinExistence type="predicted"/>